<dbReference type="PANTHER" id="PTHR46112:SF3">
    <property type="entry name" value="AMINOPEPTIDASE YPDF"/>
    <property type="match status" value="1"/>
</dbReference>
<reference evidence="2 3" key="2">
    <citation type="journal article" date="2011" name="ISME J.">
        <title>RNA-seq reveals cooperative metabolic interactions between two termite-gut spirochete species in co-culture.</title>
        <authorList>
            <person name="Rosenthal A.Z."/>
            <person name="Matson E.G."/>
            <person name="Eldar A."/>
            <person name="Leadbetter J.R."/>
        </authorList>
    </citation>
    <scope>NUCLEOTIDE SEQUENCE [LARGE SCALE GENOMIC DNA]</scope>
    <source>
        <strain evidence="3">ATCC BAA-888 / DSM 13862 / ZAS-9</strain>
    </source>
</reference>
<dbReference type="AlphaFoldDB" id="F5YAD5"/>
<dbReference type="InterPro" id="IPR000994">
    <property type="entry name" value="Pept_M24"/>
</dbReference>
<dbReference type="Pfam" id="PF00557">
    <property type="entry name" value="Peptidase_M24"/>
    <property type="match status" value="1"/>
</dbReference>
<gene>
    <name evidence="2" type="ordered locus">TREAZ_3136</name>
</gene>
<dbReference type="Gene3D" id="3.90.230.10">
    <property type="entry name" value="Creatinase/methionine aminopeptidase superfamily"/>
    <property type="match status" value="1"/>
</dbReference>
<dbReference type="RefSeq" id="WP_015712421.1">
    <property type="nucleotide sequence ID" value="NC_015577.1"/>
</dbReference>
<evidence type="ECO:0000259" key="1">
    <source>
        <dbReference type="Pfam" id="PF00557"/>
    </source>
</evidence>
<organism evidence="2 3">
    <name type="scientific">Leadbettera azotonutricia (strain ATCC BAA-888 / DSM 13862 / ZAS-9)</name>
    <name type="common">Treponema azotonutricium</name>
    <dbReference type="NCBI Taxonomy" id="545695"/>
    <lineage>
        <taxon>Bacteria</taxon>
        <taxon>Pseudomonadati</taxon>
        <taxon>Spirochaetota</taxon>
        <taxon>Spirochaetia</taxon>
        <taxon>Spirochaetales</taxon>
        <taxon>Breznakiellaceae</taxon>
        <taxon>Leadbettera</taxon>
    </lineage>
</organism>
<dbReference type="EMBL" id="CP001841">
    <property type="protein sequence ID" value="AEF80962.1"/>
    <property type="molecule type" value="Genomic_DNA"/>
</dbReference>
<proteinExistence type="predicted"/>
<evidence type="ECO:0000313" key="3">
    <source>
        <dbReference type="Proteomes" id="UP000009222"/>
    </source>
</evidence>
<protein>
    <submittedName>
        <fullName evidence="2">Peptidase M24</fullName>
    </submittedName>
</protein>
<dbReference type="InterPro" id="IPR050659">
    <property type="entry name" value="Peptidase_M24B"/>
</dbReference>
<dbReference type="SUPFAM" id="SSF55920">
    <property type="entry name" value="Creatinase/aminopeptidase"/>
    <property type="match status" value="1"/>
</dbReference>
<reference evidence="3" key="1">
    <citation type="submission" date="2009-12" db="EMBL/GenBank/DDBJ databases">
        <title>Complete sequence of Treponema azotonutricium strain ZAS-9.</title>
        <authorList>
            <person name="Tetu S.G."/>
            <person name="Matson E."/>
            <person name="Ren Q."/>
            <person name="Seshadri R."/>
            <person name="Elbourne L."/>
            <person name="Hassan K.A."/>
            <person name="Durkin A."/>
            <person name="Radune D."/>
            <person name="Mohamoud Y."/>
            <person name="Shay R."/>
            <person name="Jin S."/>
            <person name="Zhang X."/>
            <person name="Lucey K."/>
            <person name="Ballor N.R."/>
            <person name="Ottesen E."/>
            <person name="Rosenthal R."/>
            <person name="Allen A."/>
            <person name="Leadbetter J.R."/>
            <person name="Paulsen I.T."/>
        </authorList>
    </citation>
    <scope>NUCLEOTIDE SEQUENCE [LARGE SCALE GENOMIC DNA]</scope>
    <source>
        <strain evidence="3">ATCC BAA-888 / DSM 13862 / ZAS-9</strain>
    </source>
</reference>
<dbReference type="Proteomes" id="UP000009222">
    <property type="component" value="Chromosome"/>
</dbReference>
<dbReference type="KEGG" id="taz:TREAZ_3136"/>
<dbReference type="PANTHER" id="PTHR46112">
    <property type="entry name" value="AMINOPEPTIDASE"/>
    <property type="match status" value="1"/>
</dbReference>
<keyword evidence="3" id="KW-1185">Reference proteome</keyword>
<dbReference type="InterPro" id="IPR036005">
    <property type="entry name" value="Creatinase/aminopeptidase-like"/>
</dbReference>
<dbReference type="STRING" id="545695.TREAZ_3136"/>
<accession>F5YAD5</accession>
<feature type="domain" description="Peptidase M24" evidence="1">
    <location>
        <begin position="175"/>
        <end position="370"/>
    </location>
</feature>
<evidence type="ECO:0000313" key="2">
    <source>
        <dbReference type="EMBL" id="AEF80962.1"/>
    </source>
</evidence>
<dbReference type="InParanoid" id="F5YAD5"/>
<dbReference type="HOGENOM" id="CLU_056320_0_0_12"/>
<sequence length="390" mass="42910">MSPEELGTIQEAIRGEGLDGWLFCNFRHRDKLSDDILGLSHDTTNSRLWFYAVPANGSPLKIIHAVEPQALDVLPGTGVFYIAREDLLAALKPLSGKRWGVHSSETILALSYLDAGTAAVLERAGLKLVSAAPLIQRFRGLLGAEAIASHERAAVHLYEIVGLAWDLVKEAHKNRKPIYEGDVRSLMLSEMEKRKLFPDHPPIVAAGPNAGNPHYDFENKGALFKEDDAVQFDLWAKEELPGAVFADISWIGVFAEKASSRIEKTFIDLIAARDRAFSFIEEKLASGQRPSGAMVDKAAREMLIGKGYEKAIKHRTGHGIDTEIHGSGANMDSVEFPDSRLLLDGACFSIEPGLYFEDFGLRTEIDVYIQSGKAFISGKPHSRQSDLLLC</sequence>
<dbReference type="eggNOG" id="COG0006">
    <property type="taxonomic scope" value="Bacteria"/>
</dbReference>
<name>F5YAD5_LEAAZ</name>